<reference evidence="5 6" key="1">
    <citation type="submission" date="2024-09" db="EMBL/GenBank/DDBJ databases">
        <authorList>
            <person name="Sun Q."/>
            <person name="Mori K."/>
        </authorList>
    </citation>
    <scope>NUCLEOTIDE SEQUENCE [LARGE SCALE GENOMIC DNA]</scope>
    <source>
        <strain evidence="5 6">TBRC 4938</strain>
    </source>
</reference>
<accession>A0ABV6AS44</accession>
<sequence length="275" mass="29445">MRPVKMTEELWQHLLSLRERAARPVVLSADIDAACLSLYQPVAQRDRPFVLAQVGQSLDGRVATPTGDAQDVSGCDGIAHLHRSRALADAVVIGVGTVVADDPSLSVRAVRGKSPVRVVVDCNGRMPEQAKLLHDGGMPVLIMQADDVPRRKSAHEVVRLPRQADGGLSPRDILAALAARDLATVLVEGGANTISRFMDAGLVDRLHISVSPIIIGSGPSGIRLAPIDRLSEARRPEVQIYNIGTDIVFDCNLRVEAGRKAISPECENVLMADTA</sequence>
<dbReference type="RefSeq" id="WP_377266219.1">
    <property type="nucleotide sequence ID" value="NZ_JBHMAA010000077.1"/>
</dbReference>
<evidence type="ECO:0000256" key="3">
    <source>
        <dbReference type="ARBA" id="ARBA00023002"/>
    </source>
</evidence>
<evidence type="ECO:0000313" key="6">
    <source>
        <dbReference type="Proteomes" id="UP001589692"/>
    </source>
</evidence>
<proteinExistence type="predicted"/>
<evidence type="ECO:0000256" key="2">
    <source>
        <dbReference type="ARBA" id="ARBA00022857"/>
    </source>
</evidence>
<dbReference type="Pfam" id="PF01872">
    <property type="entry name" value="RibD_C"/>
    <property type="match status" value="1"/>
</dbReference>
<dbReference type="InterPro" id="IPR024072">
    <property type="entry name" value="DHFR-like_dom_sf"/>
</dbReference>
<name>A0ABV6AS44_9HYPH</name>
<gene>
    <name evidence="5" type="ORF">ACFFP0_31725</name>
</gene>
<dbReference type="InterPro" id="IPR050765">
    <property type="entry name" value="Riboflavin_Biosynth_HTPR"/>
</dbReference>
<comment type="caution">
    <text evidence="5">The sequence shown here is derived from an EMBL/GenBank/DDBJ whole genome shotgun (WGS) entry which is preliminary data.</text>
</comment>
<dbReference type="SUPFAM" id="SSF53597">
    <property type="entry name" value="Dihydrofolate reductase-like"/>
    <property type="match status" value="1"/>
</dbReference>
<evidence type="ECO:0000256" key="1">
    <source>
        <dbReference type="ARBA" id="ARBA00005104"/>
    </source>
</evidence>
<evidence type="ECO:0000313" key="5">
    <source>
        <dbReference type="EMBL" id="MFB9953431.1"/>
    </source>
</evidence>
<keyword evidence="3" id="KW-0560">Oxidoreductase</keyword>
<keyword evidence="2" id="KW-0521">NADP</keyword>
<evidence type="ECO:0000259" key="4">
    <source>
        <dbReference type="Pfam" id="PF01872"/>
    </source>
</evidence>
<comment type="pathway">
    <text evidence="1">Cofactor biosynthesis; riboflavin biosynthesis.</text>
</comment>
<dbReference type="PANTHER" id="PTHR38011:SF7">
    <property type="entry name" value="2,5-DIAMINO-6-RIBOSYLAMINO-4(3H)-PYRIMIDINONE 5'-PHOSPHATE REDUCTASE"/>
    <property type="match status" value="1"/>
</dbReference>
<dbReference type="EMBL" id="JBHMAA010000077">
    <property type="protein sequence ID" value="MFB9953431.1"/>
    <property type="molecule type" value="Genomic_DNA"/>
</dbReference>
<dbReference type="Proteomes" id="UP001589692">
    <property type="component" value="Unassembled WGS sequence"/>
</dbReference>
<dbReference type="InterPro" id="IPR002734">
    <property type="entry name" value="RibDG_C"/>
</dbReference>
<dbReference type="Gene3D" id="3.40.430.10">
    <property type="entry name" value="Dihydrofolate Reductase, subunit A"/>
    <property type="match status" value="1"/>
</dbReference>
<feature type="domain" description="Bacterial bifunctional deaminase-reductase C-terminal" evidence="4">
    <location>
        <begin position="48"/>
        <end position="248"/>
    </location>
</feature>
<organism evidence="5 6">
    <name type="scientific">Rhizobium puerariae</name>
    <dbReference type="NCBI Taxonomy" id="1585791"/>
    <lineage>
        <taxon>Bacteria</taxon>
        <taxon>Pseudomonadati</taxon>
        <taxon>Pseudomonadota</taxon>
        <taxon>Alphaproteobacteria</taxon>
        <taxon>Hyphomicrobiales</taxon>
        <taxon>Rhizobiaceae</taxon>
        <taxon>Rhizobium/Agrobacterium group</taxon>
        <taxon>Rhizobium</taxon>
    </lineage>
</organism>
<keyword evidence="6" id="KW-1185">Reference proteome</keyword>
<protein>
    <submittedName>
        <fullName evidence="5">RibD family protein</fullName>
    </submittedName>
</protein>
<dbReference type="PANTHER" id="PTHR38011">
    <property type="entry name" value="DIHYDROFOLATE REDUCTASE FAMILY PROTEIN (AFU_ORTHOLOGUE AFUA_8G06820)"/>
    <property type="match status" value="1"/>
</dbReference>